<evidence type="ECO:0000256" key="1">
    <source>
        <dbReference type="SAM" id="MobiDB-lite"/>
    </source>
</evidence>
<reference evidence="2 3" key="1">
    <citation type="submission" date="2024-09" db="EMBL/GenBank/DDBJ databases">
        <title>Floridaenema gen nov. (Aerosakkonemataceae, Aerosakkonematales ord. nov., Cyanobacteria) from benthic tropical and subtropical fresh waters, with the description of four new species.</title>
        <authorList>
            <person name="Moretto J.A."/>
            <person name="Berthold D.E."/>
            <person name="Lefler F.W."/>
            <person name="Huang I.-S."/>
            <person name="Laughinghouse H. IV."/>
        </authorList>
    </citation>
    <scope>NUCLEOTIDE SEQUENCE [LARGE SCALE GENOMIC DNA]</scope>
    <source>
        <strain evidence="2 3">BLCC-F167</strain>
    </source>
</reference>
<dbReference type="EMBL" id="JBHFNT010000048">
    <property type="protein sequence ID" value="MFB2833870.1"/>
    <property type="molecule type" value="Genomic_DNA"/>
</dbReference>
<comment type="caution">
    <text evidence="2">The sequence shown here is derived from an EMBL/GenBank/DDBJ whole genome shotgun (WGS) entry which is preliminary data.</text>
</comment>
<feature type="compositionally biased region" description="Basic and acidic residues" evidence="1">
    <location>
        <begin position="52"/>
        <end position="62"/>
    </location>
</feature>
<dbReference type="RefSeq" id="WP_413273410.1">
    <property type="nucleotide sequence ID" value="NZ_JBHFNT010000048.1"/>
</dbReference>
<protein>
    <submittedName>
        <fullName evidence="2">Uncharacterized protein</fullName>
    </submittedName>
</protein>
<keyword evidence="3" id="KW-1185">Reference proteome</keyword>
<evidence type="ECO:0000313" key="3">
    <source>
        <dbReference type="Proteomes" id="UP001576780"/>
    </source>
</evidence>
<accession>A0ABV4WFM1</accession>
<sequence>MWKDEVLEEIYKIREEHAQAFNYDLQAICDDLRQKQAASGRKIISEPLKQPQMDKESLHQAV</sequence>
<name>A0ABV4WFM1_9CYAN</name>
<organism evidence="2 3">
    <name type="scientific">Floridaenema evergladense BLCC-F167</name>
    <dbReference type="NCBI Taxonomy" id="3153639"/>
    <lineage>
        <taxon>Bacteria</taxon>
        <taxon>Bacillati</taxon>
        <taxon>Cyanobacteriota</taxon>
        <taxon>Cyanophyceae</taxon>
        <taxon>Oscillatoriophycideae</taxon>
        <taxon>Aerosakkonematales</taxon>
        <taxon>Aerosakkonemataceae</taxon>
        <taxon>Floridanema</taxon>
        <taxon>Floridanema evergladense</taxon>
    </lineage>
</organism>
<evidence type="ECO:0000313" key="2">
    <source>
        <dbReference type="EMBL" id="MFB2833870.1"/>
    </source>
</evidence>
<dbReference type="Proteomes" id="UP001576780">
    <property type="component" value="Unassembled WGS sequence"/>
</dbReference>
<proteinExistence type="predicted"/>
<gene>
    <name evidence="2" type="ORF">ACE1CA_04995</name>
</gene>
<feature type="region of interest" description="Disordered" evidence="1">
    <location>
        <begin position="43"/>
        <end position="62"/>
    </location>
</feature>